<evidence type="ECO:0000256" key="5">
    <source>
        <dbReference type="ARBA" id="ARBA00022989"/>
    </source>
</evidence>
<dbReference type="Gene3D" id="1.10.287.950">
    <property type="entry name" value="Methyl-accepting chemotaxis protein"/>
    <property type="match status" value="1"/>
</dbReference>
<sequence length="683" mass="72887">MTIRNKLWAMALTIVLLIGAMAVTGYVKSRSAMEGQLNSVGVETASVVGHGVSLYFERLELILANVNEGVLHLREAGRGLTAPELQPYMARYTEINKHFGVQDVYLAFEDRSFADGTGWVPPADYDPKVRSWYRQAVDSSRIIITDPYLDGITGKMIISLAMPYREEGQLVGVVALDVDTSALSAFVVDQKILDKGFGILFDASGNVIAAPFEDWIMKENITTTSSVITDELAGLGRQILAGRSGFGDYRSNADGQTRRLFYSPTDKGLFLGLFYPVAEIQAAVAALTRIQILLGVLALAIALALIIAISRGIQKSLARLLATTARVSEGDLTARYEGRDRDELDRIGTALNGMIGGLRNLVEKADDSAHQTLSRAESLAAFSEETVASMEEVRGSMDHMAGQFESNAAALEEANAGVEEISGSAHATAQAATEGADGAARTQAITEGAFEEVRNVIADIVKVEAASAENVGKAALLEEAVQKITGFVTSITSIADQTNLLALNAAIEAARAGEHGRGFAVVAEEVRKLAEESGHAAKEIDTLIVTLREHSASSVAASRQATEILKETVLRAKKAQEDLKQSVSEIAKTLDAMQNLAAVAQEQAAASGEMATAVDSVAKSTGALTTTVENVRKSTEETSHASESIAQEAQTLSATARELQDLLKRFRLEAETASGLVPVRSRR</sequence>
<dbReference type="KEGG" id="aram:KAR29_00680"/>
<dbReference type="InterPro" id="IPR029151">
    <property type="entry name" value="Sensor-like_sf"/>
</dbReference>
<dbReference type="Pfam" id="PF00015">
    <property type="entry name" value="MCPsignal"/>
    <property type="match status" value="1"/>
</dbReference>
<evidence type="ECO:0000256" key="6">
    <source>
        <dbReference type="ARBA" id="ARBA00023136"/>
    </source>
</evidence>
<dbReference type="PANTHER" id="PTHR32089">
    <property type="entry name" value="METHYL-ACCEPTING CHEMOTAXIS PROTEIN MCPB"/>
    <property type="match status" value="1"/>
</dbReference>
<evidence type="ECO:0000259" key="12">
    <source>
        <dbReference type="PROSITE" id="PS50885"/>
    </source>
</evidence>
<evidence type="ECO:0000256" key="1">
    <source>
        <dbReference type="ARBA" id="ARBA00004651"/>
    </source>
</evidence>
<keyword evidence="4 10" id="KW-0812">Transmembrane</keyword>
<dbReference type="InterPro" id="IPR003660">
    <property type="entry name" value="HAMP_dom"/>
</dbReference>
<dbReference type="EMBL" id="CP072943">
    <property type="protein sequence ID" value="QTX32499.1"/>
    <property type="molecule type" value="Genomic_DNA"/>
</dbReference>
<dbReference type="PROSITE" id="PS50111">
    <property type="entry name" value="CHEMOTAXIS_TRANSDUC_2"/>
    <property type="match status" value="1"/>
</dbReference>
<feature type="transmembrane region" description="Helical" evidence="10">
    <location>
        <begin position="290"/>
        <end position="309"/>
    </location>
</feature>
<dbReference type="Gene3D" id="3.30.450.20">
    <property type="entry name" value="PAS domain"/>
    <property type="match status" value="1"/>
</dbReference>
<dbReference type="PROSITE" id="PS50885">
    <property type="entry name" value="HAMP"/>
    <property type="match status" value="1"/>
</dbReference>
<keyword evidence="14" id="KW-1185">Reference proteome</keyword>
<evidence type="ECO:0000313" key="13">
    <source>
        <dbReference type="EMBL" id="QTX32499.1"/>
    </source>
</evidence>
<feature type="domain" description="Methyl-accepting transducer" evidence="11">
    <location>
        <begin position="382"/>
        <end position="618"/>
    </location>
</feature>
<dbReference type="GO" id="GO:0005886">
    <property type="term" value="C:plasma membrane"/>
    <property type="evidence" value="ECO:0007669"/>
    <property type="project" value="UniProtKB-SubCell"/>
</dbReference>
<dbReference type="Pfam" id="PF00672">
    <property type="entry name" value="HAMP"/>
    <property type="match status" value="1"/>
</dbReference>
<evidence type="ECO:0000256" key="3">
    <source>
        <dbReference type="ARBA" id="ARBA00022500"/>
    </source>
</evidence>
<dbReference type="SMART" id="SM00304">
    <property type="entry name" value="HAMP"/>
    <property type="match status" value="1"/>
</dbReference>
<gene>
    <name evidence="13" type="ORF">KAR29_00680</name>
</gene>
<evidence type="ECO:0000313" key="14">
    <source>
        <dbReference type="Proteomes" id="UP000671879"/>
    </source>
</evidence>
<evidence type="ECO:0000256" key="7">
    <source>
        <dbReference type="ARBA" id="ARBA00023224"/>
    </source>
</evidence>
<dbReference type="RefSeq" id="WP_274373736.1">
    <property type="nucleotide sequence ID" value="NZ_CP072943.1"/>
</dbReference>
<dbReference type="CDD" id="cd06225">
    <property type="entry name" value="HAMP"/>
    <property type="match status" value="1"/>
</dbReference>
<keyword evidence="2" id="KW-1003">Cell membrane</keyword>
<dbReference type="PANTHER" id="PTHR32089:SF112">
    <property type="entry name" value="LYSOZYME-LIKE PROTEIN-RELATED"/>
    <property type="match status" value="1"/>
</dbReference>
<organism evidence="13 14">
    <name type="scientific">Aminithiophilus ramosus</name>
    <dbReference type="NCBI Taxonomy" id="3029084"/>
    <lineage>
        <taxon>Bacteria</taxon>
        <taxon>Thermotogati</taxon>
        <taxon>Synergistota</taxon>
        <taxon>Synergistia</taxon>
        <taxon>Synergistales</taxon>
        <taxon>Aminithiophilaceae</taxon>
        <taxon>Aminithiophilus</taxon>
    </lineage>
</organism>
<dbReference type="AlphaFoldDB" id="A0A9Q7EW41"/>
<dbReference type="CDD" id="cd12913">
    <property type="entry name" value="PDC1_MCP_like"/>
    <property type="match status" value="1"/>
</dbReference>
<keyword evidence="6 10" id="KW-0472">Membrane</keyword>
<evidence type="ECO:0000256" key="10">
    <source>
        <dbReference type="SAM" id="Phobius"/>
    </source>
</evidence>
<comment type="similarity">
    <text evidence="8">Belongs to the methyl-accepting chemotaxis (MCP) protein family.</text>
</comment>
<feature type="domain" description="HAMP" evidence="12">
    <location>
        <begin position="311"/>
        <end position="363"/>
    </location>
</feature>
<dbReference type="InterPro" id="IPR033479">
    <property type="entry name" value="dCache_1"/>
</dbReference>
<reference evidence="14" key="1">
    <citation type="submission" date="2021-04" db="EMBL/GenBank/DDBJ databases">
        <title>A novel Synergistetes isolate from a pyrite-forming mixed culture.</title>
        <authorList>
            <person name="Bunk B."/>
            <person name="Sproer C."/>
            <person name="Spring S."/>
            <person name="Pester M."/>
        </authorList>
    </citation>
    <scope>NUCLEOTIDE SEQUENCE [LARGE SCALE GENOMIC DNA]</scope>
    <source>
        <strain evidence="14">J.5.4.2-T.3.5.2</strain>
    </source>
</reference>
<dbReference type="InterPro" id="IPR004089">
    <property type="entry name" value="MCPsignal_dom"/>
</dbReference>
<dbReference type="CDD" id="cd12912">
    <property type="entry name" value="PDC2_MCP_like"/>
    <property type="match status" value="1"/>
</dbReference>
<dbReference type="GO" id="GO:0006935">
    <property type="term" value="P:chemotaxis"/>
    <property type="evidence" value="ECO:0007669"/>
    <property type="project" value="UniProtKB-KW"/>
</dbReference>
<protein>
    <submittedName>
        <fullName evidence="13">Methyl-accepting chemotaxis protein</fullName>
    </submittedName>
</protein>
<dbReference type="Pfam" id="PF02743">
    <property type="entry name" value="dCache_1"/>
    <property type="match status" value="1"/>
</dbReference>
<dbReference type="SUPFAM" id="SSF103190">
    <property type="entry name" value="Sensory domain-like"/>
    <property type="match status" value="1"/>
</dbReference>
<comment type="subcellular location">
    <subcellularLocation>
        <location evidence="1">Cell membrane</location>
        <topology evidence="1">Multi-pass membrane protein</topology>
    </subcellularLocation>
</comment>
<dbReference type="SMART" id="SM00283">
    <property type="entry name" value="MA"/>
    <property type="match status" value="1"/>
</dbReference>
<evidence type="ECO:0000259" key="11">
    <source>
        <dbReference type="PROSITE" id="PS50111"/>
    </source>
</evidence>
<dbReference type="SUPFAM" id="SSF58104">
    <property type="entry name" value="Methyl-accepting chemotaxis protein (MCP) signaling domain"/>
    <property type="match status" value="1"/>
</dbReference>
<evidence type="ECO:0000256" key="8">
    <source>
        <dbReference type="ARBA" id="ARBA00029447"/>
    </source>
</evidence>
<keyword evidence="3" id="KW-0145">Chemotaxis</keyword>
<keyword evidence="5 10" id="KW-1133">Transmembrane helix</keyword>
<accession>A0A9Q7EW41</accession>
<dbReference type="Proteomes" id="UP000671879">
    <property type="component" value="Chromosome"/>
</dbReference>
<evidence type="ECO:0000256" key="9">
    <source>
        <dbReference type="PROSITE-ProRule" id="PRU00284"/>
    </source>
</evidence>
<evidence type="ECO:0000256" key="2">
    <source>
        <dbReference type="ARBA" id="ARBA00022475"/>
    </source>
</evidence>
<keyword evidence="7 9" id="KW-0807">Transducer</keyword>
<evidence type="ECO:0000256" key="4">
    <source>
        <dbReference type="ARBA" id="ARBA00022692"/>
    </source>
</evidence>
<dbReference type="GO" id="GO:0007165">
    <property type="term" value="P:signal transduction"/>
    <property type="evidence" value="ECO:0007669"/>
    <property type="project" value="UniProtKB-KW"/>
</dbReference>
<proteinExistence type="inferred from homology"/>
<name>A0A9Q7EW41_9BACT</name>